<dbReference type="AlphaFoldDB" id="A0AAE0ZXG7"/>
<proteinExistence type="predicted"/>
<dbReference type="Proteomes" id="UP001283361">
    <property type="component" value="Unassembled WGS sequence"/>
</dbReference>
<gene>
    <name evidence="1" type="ORF">RRG08_058516</name>
</gene>
<evidence type="ECO:0000313" key="2">
    <source>
        <dbReference type="Proteomes" id="UP001283361"/>
    </source>
</evidence>
<organism evidence="1 2">
    <name type="scientific">Elysia crispata</name>
    <name type="common">lettuce slug</name>
    <dbReference type="NCBI Taxonomy" id="231223"/>
    <lineage>
        <taxon>Eukaryota</taxon>
        <taxon>Metazoa</taxon>
        <taxon>Spiralia</taxon>
        <taxon>Lophotrochozoa</taxon>
        <taxon>Mollusca</taxon>
        <taxon>Gastropoda</taxon>
        <taxon>Heterobranchia</taxon>
        <taxon>Euthyneura</taxon>
        <taxon>Panpulmonata</taxon>
        <taxon>Sacoglossa</taxon>
        <taxon>Placobranchoidea</taxon>
        <taxon>Plakobranchidae</taxon>
        <taxon>Elysia</taxon>
    </lineage>
</organism>
<protein>
    <submittedName>
        <fullName evidence="1">Uncharacterized protein</fullName>
    </submittedName>
</protein>
<dbReference type="EMBL" id="JAWDGP010003176">
    <property type="protein sequence ID" value="KAK3776766.1"/>
    <property type="molecule type" value="Genomic_DNA"/>
</dbReference>
<sequence length="72" mass="8022">MDCVSWRCGKNSTTLRRIRTRVVVEPSSSTRLTKVGSFSQAYVTVRITDRAQQQTRKNRTCGSATANSIVIS</sequence>
<name>A0AAE0ZXG7_9GAST</name>
<comment type="caution">
    <text evidence="1">The sequence shown here is derived from an EMBL/GenBank/DDBJ whole genome shotgun (WGS) entry which is preliminary data.</text>
</comment>
<reference evidence="1" key="1">
    <citation type="journal article" date="2023" name="G3 (Bethesda)">
        <title>A reference genome for the long-term kleptoplast-retaining sea slug Elysia crispata morphotype clarki.</title>
        <authorList>
            <person name="Eastman K.E."/>
            <person name="Pendleton A.L."/>
            <person name="Shaikh M.A."/>
            <person name="Suttiyut T."/>
            <person name="Ogas R."/>
            <person name="Tomko P."/>
            <person name="Gavelis G."/>
            <person name="Widhalm J.R."/>
            <person name="Wisecaver J.H."/>
        </authorList>
    </citation>
    <scope>NUCLEOTIDE SEQUENCE</scope>
    <source>
        <strain evidence="1">ECLA1</strain>
    </source>
</reference>
<keyword evidence="2" id="KW-1185">Reference proteome</keyword>
<accession>A0AAE0ZXG7</accession>
<evidence type="ECO:0000313" key="1">
    <source>
        <dbReference type="EMBL" id="KAK3776766.1"/>
    </source>
</evidence>